<evidence type="ECO:0000313" key="3">
    <source>
        <dbReference type="EMBL" id="QNO51890.1"/>
    </source>
</evidence>
<evidence type="ECO:0000259" key="2">
    <source>
        <dbReference type="Pfam" id="PF13175"/>
    </source>
</evidence>
<name>A0A7G9YV56_9EURY</name>
<feature type="region of interest" description="Disordered" evidence="1">
    <location>
        <begin position="242"/>
        <end position="267"/>
    </location>
</feature>
<sequence>MRAMLKKIEIQNFKSLEDCSIELRDFNVVIGPNASGKTNFDELFTLLRRIYEDREPFPFLDWWGYDNVVWDRKEELPITVKLFFESNGYNYSFETIFTGVGGRFQILKEAFEIEGILTLEREGGWRRVRHDEKFLEDAWEKIQRMDESDSAFHELLEKRKEDLLEQSVRIDKEITPYSYWMLEGLSSRSFSFYKNLALVEERYERQVQQLSSVNLRAFHRRGLRNGPAFVVCRMENPRFYKKHHNSKGIGHKKNERAVQAKKGSAYF</sequence>
<dbReference type="AlphaFoldDB" id="A0A7G9YV56"/>
<evidence type="ECO:0000256" key="1">
    <source>
        <dbReference type="SAM" id="MobiDB-lite"/>
    </source>
</evidence>
<reference evidence="3" key="1">
    <citation type="submission" date="2020-06" db="EMBL/GenBank/DDBJ databases">
        <title>Unique genomic features of the anaerobic methanotrophic archaea.</title>
        <authorList>
            <person name="Chadwick G.L."/>
            <person name="Skennerton C.T."/>
            <person name="Laso-Perez R."/>
            <person name="Leu A.O."/>
            <person name="Speth D.R."/>
            <person name="Yu H."/>
            <person name="Morgan-Lang C."/>
            <person name="Hatzenpichler R."/>
            <person name="Goudeau D."/>
            <person name="Malmstrom R."/>
            <person name="Brazelton W.J."/>
            <person name="Woyke T."/>
            <person name="Hallam S.J."/>
            <person name="Tyson G.W."/>
            <person name="Wegener G."/>
            <person name="Boetius A."/>
            <person name="Orphan V."/>
        </authorList>
    </citation>
    <scope>NUCLEOTIDE SEQUENCE</scope>
</reference>
<dbReference type="InterPro" id="IPR027417">
    <property type="entry name" value="P-loop_NTPase"/>
</dbReference>
<dbReference type="Gene3D" id="3.40.50.300">
    <property type="entry name" value="P-loop containing nucleotide triphosphate hydrolases"/>
    <property type="match status" value="1"/>
</dbReference>
<gene>
    <name evidence="3" type="ORF">MCGJGABG_00001</name>
</gene>
<dbReference type="EMBL" id="MT631484">
    <property type="protein sequence ID" value="QNO51890.1"/>
    <property type="molecule type" value="Genomic_DNA"/>
</dbReference>
<dbReference type="InterPro" id="IPR041685">
    <property type="entry name" value="AAA_GajA/Old/RecF-like"/>
</dbReference>
<organism evidence="3">
    <name type="scientific">Candidatus Methanophagaceae archaeon ANME-1 ERB6</name>
    <dbReference type="NCBI Taxonomy" id="2759912"/>
    <lineage>
        <taxon>Archaea</taxon>
        <taxon>Methanobacteriati</taxon>
        <taxon>Methanobacteriota</taxon>
        <taxon>Stenosarchaea group</taxon>
        <taxon>Methanomicrobia</taxon>
        <taxon>Candidatus Methanophagales</taxon>
        <taxon>Candidatus Methanophagaceae</taxon>
    </lineage>
</organism>
<dbReference type="SUPFAM" id="SSF52540">
    <property type="entry name" value="P-loop containing nucleoside triphosphate hydrolases"/>
    <property type="match status" value="1"/>
</dbReference>
<dbReference type="Pfam" id="PF13175">
    <property type="entry name" value="AAA_15"/>
    <property type="match status" value="1"/>
</dbReference>
<proteinExistence type="predicted"/>
<dbReference type="GO" id="GO:0000731">
    <property type="term" value="P:DNA synthesis involved in DNA repair"/>
    <property type="evidence" value="ECO:0007669"/>
    <property type="project" value="TreeGrafter"/>
</dbReference>
<protein>
    <recommendedName>
        <fullName evidence="2">Endonuclease GajA/Old nuclease/RecF-like AAA domain-containing protein</fullName>
    </recommendedName>
</protein>
<feature type="compositionally biased region" description="Basic residues" evidence="1">
    <location>
        <begin position="242"/>
        <end position="254"/>
    </location>
</feature>
<dbReference type="GO" id="GO:0006302">
    <property type="term" value="P:double-strand break repair"/>
    <property type="evidence" value="ECO:0007669"/>
    <property type="project" value="TreeGrafter"/>
</dbReference>
<dbReference type="PANTHER" id="PTHR32182:SF22">
    <property type="entry name" value="ATP-DEPENDENT ENDONUCLEASE, OLD FAMILY-RELATED"/>
    <property type="match status" value="1"/>
</dbReference>
<accession>A0A7G9YV56</accession>
<dbReference type="PANTHER" id="PTHR32182">
    <property type="entry name" value="DNA REPLICATION AND REPAIR PROTEIN RECF"/>
    <property type="match status" value="1"/>
</dbReference>
<feature type="domain" description="Endonuclease GajA/Old nuclease/RecF-like AAA" evidence="2">
    <location>
        <begin position="4"/>
        <end position="49"/>
    </location>
</feature>